<feature type="domain" description="DUF3823" evidence="2">
    <location>
        <begin position="136"/>
        <end position="240"/>
    </location>
</feature>
<dbReference type="Gene3D" id="2.60.40.1120">
    <property type="entry name" value="Carboxypeptidase-like, regulatory domain"/>
    <property type="match status" value="1"/>
</dbReference>
<proteinExistence type="predicted"/>
<evidence type="ECO:0000259" key="2">
    <source>
        <dbReference type="Pfam" id="PF18003"/>
    </source>
</evidence>
<sequence>MFTSNRNDIMKFRYKSIVPLLALGVLFSSCEKDNYAEPKTSLTGNIVYKGEPIGVEFGQVRLQLWQPGFGKLAPIDAPIDQDGSFSARLFDGNYKLVFTRNDGPWQTINKDASTRDTTMISLNGDQQVDIEVIPYYLIRNVTFSKEPKKVSSSFEVEKIITGTDARDVERVSLLISRTQFVSRANNIGITNKEGADVAGKTSFSLSVDVPTISPSQDFVFARVGVKIKDVEDMIFSRVEKIQL</sequence>
<dbReference type="InterPro" id="IPR041186">
    <property type="entry name" value="DUF3823_C"/>
</dbReference>
<organism evidence="3 4">
    <name type="scientific">Persicitalea jodogahamensis</name>
    <dbReference type="NCBI Taxonomy" id="402147"/>
    <lineage>
        <taxon>Bacteria</taxon>
        <taxon>Pseudomonadati</taxon>
        <taxon>Bacteroidota</taxon>
        <taxon>Cytophagia</taxon>
        <taxon>Cytophagales</taxon>
        <taxon>Spirosomataceae</taxon>
        <taxon>Persicitalea</taxon>
    </lineage>
</organism>
<dbReference type="Pfam" id="PF18003">
    <property type="entry name" value="DUF3823_C"/>
    <property type="match status" value="1"/>
</dbReference>
<feature type="domain" description="DUF3823" evidence="1">
    <location>
        <begin position="41"/>
        <end position="133"/>
    </location>
</feature>
<comment type="caution">
    <text evidence="3">The sequence shown here is derived from an EMBL/GenBank/DDBJ whole genome shotgun (WGS) entry which is preliminary data.</text>
</comment>
<keyword evidence="4" id="KW-1185">Reference proteome</keyword>
<dbReference type="Pfam" id="PF12866">
    <property type="entry name" value="DUF3823"/>
    <property type="match status" value="1"/>
</dbReference>
<dbReference type="Gene3D" id="2.60.40.2060">
    <property type="match status" value="1"/>
</dbReference>
<dbReference type="EMBL" id="BMXF01000004">
    <property type="protein sequence ID" value="GHB82348.1"/>
    <property type="molecule type" value="Genomic_DNA"/>
</dbReference>
<evidence type="ECO:0000259" key="1">
    <source>
        <dbReference type="Pfam" id="PF12866"/>
    </source>
</evidence>
<accession>A0A8J3DE63</accession>
<dbReference type="PROSITE" id="PS51257">
    <property type="entry name" value="PROKAR_LIPOPROTEIN"/>
    <property type="match status" value="1"/>
</dbReference>
<dbReference type="AlphaFoldDB" id="A0A8J3DE63"/>
<evidence type="ECO:0000313" key="4">
    <source>
        <dbReference type="Proteomes" id="UP000598271"/>
    </source>
</evidence>
<evidence type="ECO:0008006" key="5">
    <source>
        <dbReference type="Google" id="ProtNLM"/>
    </source>
</evidence>
<gene>
    <name evidence="3" type="ORF">GCM10007390_41840</name>
</gene>
<evidence type="ECO:0000313" key="3">
    <source>
        <dbReference type="EMBL" id="GHB82348.1"/>
    </source>
</evidence>
<reference evidence="3 4" key="1">
    <citation type="journal article" date="2014" name="Int. J. Syst. Evol. Microbiol.">
        <title>Complete genome sequence of Corynebacterium casei LMG S-19264T (=DSM 44701T), isolated from a smear-ripened cheese.</title>
        <authorList>
            <consortium name="US DOE Joint Genome Institute (JGI-PGF)"/>
            <person name="Walter F."/>
            <person name="Albersmeier A."/>
            <person name="Kalinowski J."/>
            <person name="Ruckert C."/>
        </authorList>
    </citation>
    <scope>NUCLEOTIDE SEQUENCE [LARGE SCALE GENOMIC DNA]</scope>
    <source>
        <strain evidence="3 4">KCTC 12866</strain>
    </source>
</reference>
<protein>
    <recommendedName>
        <fullName evidence="5">DUF3823 domain-containing protein</fullName>
    </recommendedName>
</protein>
<dbReference type="InterPro" id="IPR024278">
    <property type="entry name" value="DUF3823_N"/>
</dbReference>
<name>A0A8J3DE63_9BACT</name>
<dbReference type="Proteomes" id="UP000598271">
    <property type="component" value="Unassembled WGS sequence"/>
</dbReference>